<keyword evidence="7" id="KW-0732">Signal</keyword>
<evidence type="ECO:0000256" key="1">
    <source>
        <dbReference type="ARBA" id="ARBA00022448"/>
    </source>
</evidence>
<dbReference type="InterPro" id="IPR008168">
    <property type="entry name" value="Cyt_C_IC"/>
</dbReference>
<dbReference type="Pfam" id="PF13442">
    <property type="entry name" value="Cytochrome_CBB3"/>
    <property type="match status" value="1"/>
</dbReference>
<dbReference type="PANTHER" id="PTHR37823">
    <property type="entry name" value="CYTOCHROME C-553-LIKE"/>
    <property type="match status" value="1"/>
</dbReference>
<dbReference type="SUPFAM" id="SSF46626">
    <property type="entry name" value="Cytochrome c"/>
    <property type="match status" value="1"/>
</dbReference>
<sequence>MRMSQAGIRAAAAMLLIAAIAGCGSVDKTAEQPFGGAKNSMASGQAEAFTGASEQVQSVYKQSCLSCHGNSLEGRVGPKTNLQKAGGHLTKEQITKQITGGGNGMPGFGGKLKPEEIDALASWLAEKK</sequence>
<evidence type="ECO:0000256" key="2">
    <source>
        <dbReference type="ARBA" id="ARBA00022617"/>
    </source>
</evidence>
<keyword evidence="10" id="KW-1185">Reference proteome</keyword>
<dbReference type="GO" id="GO:0020037">
    <property type="term" value="F:heme binding"/>
    <property type="evidence" value="ECO:0007669"/>
    <property type="project" value="InterPro"/>
</dbReference>
<keyword evidence="5 6" id="KW-0408">Iron</keyword>
<dbReference type="Proteomes" id="UP000641588">
    <property type="component" value="Unassembled WGS sequence"/>
</dbReference>
<dbReference type="PROSITE" id="PS51257">
    <property type="entry name" value="PROKAR_LIPOPROTEIN"/>
    <property type="match status" value="1"/>
</dbReference>
<evidence type="ECO:0000256" key="7">
    <source>
        <dbReference type="SAM" id="SignalP"/>
    </source>
</evidence>
<comment type="caution">
    <text evidence="9">The sequence shown here is derived from an EMBL/GenBank/DDBJ whole genome shotgun (WGS) entry which is preliminary data.</text>
</comment>
<evidence type="ECO:0000256" key="4">
    <source>
        <dbReference type="ARBA" id="ARBA00022982"/>
    </source>
</evidence>
<dbReference type="PANTHER" id="PTHR37823:SF4">
    <property type="entry name" value="MENAQUINOL-CYTOCHROME C REDUCTASE CYTOCHROME B_C SUBUNIT"/>
    <property type="match status" value="1"/>
</dbReference>
<dbReference type="InterPro" id="IPR009056">
    <property type="entry name" value="Cyt_c-like_dom"/>
</dbReference>
<dbReference type="EMBL" id="WHOD01000049">
    <property type="protein sequence ID" value="NOU93532.1"/>
    <property type="molecule type" value="Genomic_DNA"/>
</dbReference>
<keyword evidence="4" id="KW-0249">Electron transport</keyword>
<dbReference type="PRINTS" id="PR00605">
    <property type="entry name" value="CYTCHROMECIC"/>
</dbReference>
<keyword evidence="3 6" id="KW-0479">Metal-binding</keyword>
<dbReference type="Gene3D" id="1.10.760.10">
    <property type="entry name" value="Cytochrome c-like domain"/>
    <property type="match status" value="1"/>
</dbReference>
<dbReference type="InterPro" id="IPR051811">
    <property type="entry name" value="Cytochrome_c550/c551-like"/>
</dbReference>
<evidence type="ECO:0000256" key="6">
    <source>
        <dbReference type="PROSITE-ProRule" id="PRU00433"/>
    </source>
</evidence>
<evidence type="ECO:0000256" key="5">
    <source>
        <dbReference type="ARBA" id="ARBA00023004"/>
    </source>
</evidence>
<protein>
    <submittedName>
        <fullName evidence="9">C-type cytochrome</fullName>
    </submittedName>
</protein>
<evidence type="ECO:0000256" key="3">
    <source>
        <dbReference type="ARBA" id="ARBA00022723"/>
    </source>
</evidence>
<dbReference type="InterPro" id="IPR036909">
    <property type="entry name" value="Cyt_c-like_dom_sf"/>
</dbReference>
<feature type="domain" description="Cytochrome c" evidence="8">
    <location>
        <begin position="51"/>
        <end position="128"/>
    </location>
</feature>
<dbReference type="GO" id="GO:0009055">
    <property type="term" value="F:electron transfer activity"/>
    <property type="evidence" value="ECO:0007669"/>
    <property type="project" value="InterPro"/>
</dbReference>
<organism evidence="9 10">
    <name type="scientific">Paenibacillus foliorum</name>
    <dbReference type="NCBI Taxonomy" id="2654974"/>
    <lineage>
        <taxon>Bacteria</taxon>
        <taxon>Bacillati</taxon>
        <taxon>Bacillota</taxon>
        <taxon>Bacilli</taxon>
        <taxon>Bacillales</taxon>
        <taxon>Paenibacillaceae</taxon>
        <taxon>Paenibacillus</taxon>
    </lineage>
</organism>
<evidence type="ECO:0000313" key="10">
    <source>
        <dbReference type="Proteomes" id="UP000641588"/>
    </source>
</evidence>
<feature type="chain" id="PRO_5039037201" evidence="7">
    <location>
        <begin position="22"/>
        <end position="128"/>
    </location>
</feature>
<proteinExistence type="predicted"/>
<dbReference type="GO" id="GO:0005506">
    <property type="term" value="F:iron ion binding"/>
    <property type="evidence" value="ECO:0007669"/>
    <property type="project" value="InterPro"/>
</dbReference>
<dbReference type="PROSITE" id="PS51007">
    <property type="entry name" value="CYTC"/>
    <property type="match status" value="1"/>
</dbReference>
<evidence type="ECO:0000313" key="9">
    <source>
        <dbReference type="EMBL" id="NOU93532.1"/>
    </source>
</evidence>
<dbReference type="RefSeq" id="WP_171651740.1">
    <property type="nucleotide sequence ID" value="NZ_WHOD01000049.1"/>
</dbReference>
<reference evidence="9" key="1">
    <citation type="submission" date="2019-10" db="EMBL/GenBank/DDBJ databases">
        <title>Description of Paenibacillus glebae sp. nov.</title>
        <authorList>
            <person name="Carlier A."/>
            <person name="Qi S."/>
        </authorList>
    </citation>
    <scope>NUCLEOTIDE SEQUENCE</scope>
    <source>
        <strain evidence="9">LMG 31456</strain>
    </source>
</reference>
<dbReference type="AlphaFoldDB" id="A0A972K264"/>
<evidence type="ECO:0000259" key="8">
    <source>
        <dbReference type="PROSITE" id="PS51007"/>
    </source>
</evidence>
<accession>A0A972K264</accession>
<keyword evidence="2 6" id="KW-0349">Heme</keyword>
<feature type="signal peptide" evidence="7">
    <location>
        <begin position="1"/>
        <end position="21"/>
    </location>
</feature>
<keyword evidence="1" id="KW-0813">Transport</keyword>
<name>A0A972K264_9BACL</name>
<gene>
    <name evidence="9" type="ORF">GC093_09910</name>
</gene>